<dbReference type="PROSITE" id="PS00785">
    <property type="entry name" value="5_NUCLEOTIDASE_1"/>
    <property type="match status" value="1"/>
</dbReference>
<sequence length="575" mass="63361">MPDCLFSTMTVPLLPSIVTAIVVALTMTAVPAAGEFELTILHTNDIHARFEETNVYSSIPCSASDIANNKCYGGYARLVTASREARQTYNNTLFLDAGDQYQGTIWFYYFGDVVTPIFVNLLQYDAMAIGNHDFDRGVEYLLPFLTKVTAPVVNANINATLEPELNQVLKKSVIKEVGDQKIGIIGYTTEETPALSSPGPNLKFGDVLEAVRKEVEVLTSQGINKIIALGHAGYSVDKVIATIPGVDVVVGGHSHSFLYNSSNLADRPSIEIPEGDYPTVVEQSDGGRGLVVQDYAFGKLRSLRPLDNATLEMLRPWKEQVMKRSQEVIGRTLVNLEGFSTICRIQECNLGNLITDGMVYGNRKSSEQDPDEWTDVTIAFTNSGGIRDTILRGNVTINNVLNVMPFQNTIDAITIKGKYLQAALEHSVSRYSPCSQTGDLFGGFLQVSGLRVKYDLSQPVGQRVVSVQALCNDCLVPRYFPLKAEKVYKVILPSFVRTGGDGYTMFRDNALTTDLYNMLDSEVFINFIRETSPITQGIEGRINIRGGPQRLPYGLSLDITLQRSHFRWASTVTVA</sequence>
<dbReference type="GO" id="GO:0006196">
    <property type="term" value="P:AMP catabolic process"/>
    <property type="evidence" value="ECO:0007669"/>
    <property type="project" value="TreeGrafter"/>
</dbReference>
<comment type="catalytic activity">
    <reaction evidence="1">
        <text>a ribonucleoside 5'-phosphate + H2O = a ribonucleoside + phosphate</text>
        <dbReference type="Rhea" id="RHEA:12484"/>
        <dbReference type="ChEBI" id="CHEBI:15377"/>
        <dbReference type="ChEBI" id="CHEBI:18254"/>
        <dbReference type="ChEBI" id="CHEBI:43474"/>
        <dbReference type="ChEBI" id="CHEBI:58043"/>
        <dbReference type="EC" id="3.1.3.5"/>
    </reaction>
</comment>
<dbReference type="GO" id="GO:0005886">
    <property type="term" value="C:plasma membrane"/>
    <property type="evidence" value="ECO:0007669"/>
    <property type="project" value="TreeGrafter"/>
</dbReference>
<dbReference type="PRINTS" id="PR01607">
    <property type="entry name" value="APYRASEFAMLY"/>
</dbReference>
<dbReference type="OrthoDB" id="7722975at2759"/>
<dbReference type="InterPro" id="IPR036907">
    <property type="entry name" value="5'-Nucleotdase_C_sf"/>
</dbReference>
<dbReference type="Gene3D" id="3.60.21.10">
    <property type="match status" value="1"/>
</dbReference>
<gene>
    <name evidence="11" type="ORF">C0Q70_10966</name>
</gene>
<dbReference type="AlphaFoldDB" id="A0A2T7P4N4"/>
<evidence type="ECO:0000256" key="1">
    <source>
        <dbReference type="ARBA" id="ARBA00000815"/>
    </source>
</evidence>
<dbReference type="EMBL" id="PZQS01000006">
    <property type="protein sequence ID" value="PVD28379.1"/>
    <property type="molecule type" value="Genomic_DNA"/>
</dbReference>
<keyword evidence="5" id="KW-0732">Signal</keyword>
<evidence type="ECO:0000256" key="7">
    <source>
        <dbReference type="ARBA" id="ARBA00022801"/>
    </source>
</evidence>
<keyword evidence="7 8" id="KW-0378">Hydrolase</keyword>
<dbReference type="Pfam" id="PF02872">
    <property type="entry name" value="5_nucleotid_C"/>
    <property type="match status" value="1"/>
</dbReference>
<dbReference type="PANTHER" id="PTHR11575">
    <property type="entry name" value="5'-NUCLEOTIDASE-RELATED"/>
    <property type="match status" value="1"/>
</dbReference>
<evidence type="ECO:0000256" key="3">
    <source>
        <dbReference type="ARBA" id="ARBA00012643"/>
    </source>
</evidence>
<organism evidence="11 12">
    <name type="scientific">Pomacea canaliculata</name>
    <name type="common">Golden apple snail</name>
    <dbReference type="NCBI Taxonomy" id="400727"/>
    <lineage>
        <taxon>Eukaryota</taxon>
        <taxon>Metazoa</taxon>
        <taxon>Spiralia</taxon>
        <taxon>Lophotrochozoa</taxon>
        <taxon>Mollusca</taxon>
        <taxon>Gastropoda</taxon>
        <taxon>Caenogastropoda</taxon>
        <taxon>Architaenioglossa</taxon>
        <taxon>Ampullarioidea</taxon>
        <taxon>Ampullariidae</taxon>
        <taxon>Pomacea</taxon>
    </lineage>
</organism>
<dbReference type="Gene3D" id="3.90.780.10">
    <property type="entry name" value="5'-Nucleotidase, C-terminal domain"/>
    <property type="match status" value="1"/>
</dbReference>
<protein>
    <recommendedName>
        <fullName evidence="3">5'-nucleotidase</fullName>
        <ecNumber evidence="3">3.1.3.5</ecNumber>
    </recommendedName>
</protein>
<evidence type="ECO:0000259" key="9">
    <source>
        <dbReference type="Pfam" id="PF00149"/>
    </source>
</evidence>
<evidence type="ECO:0000256" key="5">
    <source>
        <dbReference type="ARBA" id="ARBA00022729"/>
    </source>
</evidence>
<evidence type="ECO:0000259" key="10">
    <source>
        <dbReference type="Pfam" id="PF02872"/>
    </source>
</evidence>
<keyword evidence="12" id="KW-1185">Reference proteome</keyword>
<evidence type="ECO:0000256" key="4">
    <source>
        <dbReference type="ARBA" id="ARBA00022723"/>
    </source>
</evidence>
<feature type="domain" description="5'-Nucleotidase C-terminal" evidence="10">
    <location>
        <begin position="328"/>
        <end position="507"/>
    </location>
</feature>
<keyword evidence="6 8" id="KW-0547">Nucleotide-binding</keyword>
<dbReference type="InterPro" id="IPR006179">
    <property type="entry name" value="5_nucleotidase/apyrase"/>
</dbReference>
<dbReference type="Proteomes" id="UP000245119">
    <property type="component" value="Linkage Group LG6"/>
</dbReference>
<dbReference type="Pfam" id="PF00149">
    <property type="entry name" value="Metallophos"/>
    <property type="match status" value="1"/>
</dbReference>
<accession>A0A2T7P4N4</accession>
<dbReference type="InterPro" id="IPR008334">
    <property type="entry name" value="5'-Nucleotdase_C"/>
</dbReference>
<evidence type="ECO:0000256" key="8">
    <source>
        <dbReference type="RuleBase" id="RU362119"/>
    </source>
</evidence>
<dbReference type="GO" id="GO:0046872">
    <property type="term" value="F:metal ion binding"/>
    <property type="evidence" value="ECO:0007669"/>
    <property type="project" value="UniProtKB-KW"/>
</dbReference>
<dbReference type="InterPro" id="IPR006146">
    <property type="entry name" value="5'-Nucleotdase_CS"/>
</dbReference>
<dbReference type="STRING" id="400727.A0A2T7P4N4"/>
<dbReference type="GO" id="GO:0008253">
    <property type="term" value="F:5'-nucleotidase activity"/>
    <property type="evidence" value="ECO:0007669"/>
    <property type="project" value="UniProtKB-EC"/>
</dbReference>
<dbReference type="SUPFAM" id="SSF55816">
    <property type="entry name" value="5'-nucleotidase (syn. UDP-sugar hydrolase), C-terminal domain"/>
    <property type="match status" value="1"/>
</dbReference>
<proteinExistence type="inferred from homology"/>
<dbReference type="FunFam" id="3.90.780.10:FF:000001">
    <property type="entry name" value="NT5E isoform 3"/>
    <property type="match status" value="1"/>
</dbReference>
<evidence type="ECO:0000256" key="6">
    <source>
        <dbReference type="ARBA" id="ARBA00022741"/>
    </source>
</evidence>
<comment type="caution">
    <text evidence="11">The sequence shown here is derived from an EMBL/GenBank/DDBJ whole genome shotgun (WGS) entry which is preliminary data.</text>
</comment>
<feature type="domain" description="Calcineurin-like phosphoesterase" evidence="9">
    <location>
        <begin position="38"/>
        <end position="256"/>
    </location>
</feature>
<dbReference type="InterPro" id="IPR004843">
    <property type="entry name" value="Calcineurin-like_PHP"/>
</dbReference>
<dbReference type="FunFam" id="3.60.21.10:FF:000020">
    <property type="entry name" value="NT5E isoform 4"/>
    <property type="match status" value="1"/>
</dbReference>
<name>A0A2T7P4N4_POMCA</name>
<keyword evidence="4" id="KW-0479">Metal-binding</keyword>
<dbReference type="CDD" id="cd07409">
    <property type="entry name" value="MPP_CD73_N"/>
    <property type="match status" value="1"/>
</dbReference>
<evidence type="ECO:0000313" key="12">
    <source>
        <dbReference type="Proteomes" id="UP000245119"/>
    </source>
</evidence>
<comment type="similarity">
    <text evidence="2 8">Belongs to the 5'-nucleotidase family.</text>
</comment>
<evidence type="ECO:0000313" key="11">
    <source>
        <dbReference type="EMBL" id="PVD28379.1"/>
    </source>
</evidence>
<dbReference type="GO" id="GO:0000166">
    <property type="term" value="F:nucleotide binding"/>
    <property type="evidence" value="ECO:0007669"/>
    <property type="project" value="UniProtKB-KW"/>
</dbReference>
<dbReference type="EC" id="3.1.3.5" evidence="3"/>
<dbReference type="PANTHER" id="PTHR11575:SF24">
    <property type="entry name" value="5'-NUCLEOTIDASE"/>
    <property type="match status" value="1"/>
</dbReference>
<dbReference type="InterPro" id="IPR029052">
    <property type="entry name" value="Metallo-depent_PP-like"/>
</dbReference>
<reference evidence="11 12" key="1">
    <citation type="submission" date="2018-04" db="EMBL/GenBank/DDBJ databases">
        <title>The genome of golden apple snail Pomacea canaliculata provides insight into stress tolerance and invasive adaptation.</title>
        <authorList>
            <person name="Liu C."/>
            <person name="Liu B."/>
            <person name="Ren Y."/>
            <person name="Zhang Y."/>
            <person name="Wang H."/>
            <person name="Li S."/>
            <person name="Jiang F."/>
            <person name="Yin L."/>
            <person name="Zhang G."/>
            <person name="Qian W."/>
            <person name="Fan W."/>
        </authorList>
    </citation>
    <scope>NUCLEOTIDE SEQUENCE [LARGE SCALE GENOMIC DNA]</scope>
    <source>
        <strain evidence="11">SZHN2017</strain>
        <tissue evidence="11">Muscle</tissue>
    </source>
</reference>
<dbReference type="SUPFAM" id="SSF56300">
    <property type="entry name" value="Metallo-dependent phosphatases"/>
    <property type="match status" value="1"/>
</dbReference>
<evidence type="ECO:0000256" key="2">
    <source>
        <dbReference type="ARBA" id="ARBA00006654"/>
    </source>
</evidence>